<reference evidence="10 11" key="1">
    <citation type="submission" date="2024-05" db="EMBL/GenBank/DDBJ databases">
        <authorList>
            <person name="Kim H.-Y."/>
            <person name="Kim E."/>
            <person name="Cai Y."/>
            <person name="Yang S.-M."/>
            <person name="Lee W."/>
        </authorList>
    </citation>
    <scope>NUCLEOTIDE SEQUENCE [LARGE SCALE GENOMIC DNA]</scope>
    <source>
        <strain evidence="10 11">FBL11</strain>
    </source>
</reference>
<feature type="transmembrane region" description="Helical" evidence="9">
    <location>
        <begin position="292"/>
        <end position="312"/>
    </location>
</feature>
<sequence length="628" mass="70007">MGNSDNSKDNSKGIKKPDKSTSGLGLSKEYLPDYVKARSKHHKPPHLGTFDVGMSIPQWRPDHVPDTRIDKFTFFMVLVILFSIAVPLILFPEQGKEWVGIARSFVSANFGFAYLAFGVIALLFVIYIVISDIGKIKLGRPEETAEFSDASWASMLFCGGIGASILYWGLIEWAYYYQGPPFNLASGSPDAIRWATTYGIFHWGPVAWAIYLVPAVPIAYFYYVRQTPVLKVSQTLMPLLGEKLASSNWAKMLDVLFVFGMVGGGATTLGLASPLINEGLYNLFGLPRNITMQIVVLLVTTMIFAYSAYQGLKGGIQKLSNINFYLAVIFLLFILIVGPTVFILNTGLEAIGRSITEMPRMMTYIEPFKDFQAFGFEHTTFPQDWTVFYWAWWLVFAPTIGLFIAKISRGRTIRNMVLGSMFYGSMGCAMFMIILGNYGLYLQLTGAVDVVAVLNNESPTAAIFAILNSLPMSYVIIAIFTFLATIFTATTFDSISYILASVVQKEVDDEPHRWNRLFWAFTLCLLPAILMFLGDLQTLQTASIIAGAPLIIILSMMIISVIKAARYDLAYQPDYGVKTIHIEELPDNAPWEEGLTSEALEGSILAQQGEWKQMRIDPKNPDNDTNKK</sequence>
<keyword evidence="6 9" id="KW-1133">Transmembrane helix</keyword>
<comment type="similarity">
    <text evidence="2">Belongs to the BCCT transporter (TC 2.A.15) family.</text>
</comment>
<evidence type="ECO:0000256" key="2">
    <source>
        <dbReference type="ARBA" id="ARBA00005658"/>
    </source>
</evidence>
<evidence type="ECO:0000256" key="1">
    <source>
        <dbReference type="ARBA" id="ARBA00004651"/>
    </source>
</evidence>
<evidence type="ECO:0000256" key="4">
    <source>
        <dbReference type="ARBA" id="ARBA00022475"/>
    </source>
</evidence>
<feature type="transmembrane region" description="Helical" evidence="9">
    <location>
        <begin position="253"/>
        <end position="272"/>
    </location>
</feature>
<feature type="transmembrane region" description="Helical" evidence="9">
    <location>
        <begin position="461"/>
        <end position="487"/>
    </location>
</feature>
<feature type="transmembrane region" description="Helical" evidence="9">
    <location>
        <begin position="542"/>
        <end position="562"/>
    </location>
</feature>
<comment type="subcellular location">
    <subcellularLocation>
        <location evidence="1">Cell membrane</location>
        <topology evidence="1">Multi-pass membrane protein</topology>
    </subcellularLocation>
</comment>
<evidence type="ECO:0000313" key="11">
    <source>
        <dbReference type="Proteomes" id="UP001461960"/>
    </source>
</evidence>
<feature type="region of interest" description="Disordered" evidence="8">
    <location>
        <begin position="1"/>
        <end position="25"/>
    </location>
</feature>
<feature type="transmembrane region" description="Helical" evidence="9">
    <location>
        <begin position="72"/>
        <end position="91"/>
    </location>
</feature>
<gene>
    <name evidence="10" type="ORF">AAIR29_08715</name>
</gene>
<feature type="transmembrane region" description="Helical" evidence="9">
    <location>
        <begin position="206"/>
        <end position="224"/>
    </location>
</feature>
<protein>
    <submittedName>
        <fullName evidence="10">BCCT family transporter</fullName>
    </submittedName>
</protein>
<feature type="transmembrane region" description="Helical" evidence="9">
    <location>
        <begin position="417"/>
        <end position="441"/>
    </location>
</feature>
<evidence type="ECO:0000256" key="3">
    <source>
        <dbReference type="ARBA" id="ARBA00022448"/>
    </source>
</evidence>
<feature type="transmembrane region" description="Helical" evidence="9">
    <location>
        <begin position="324"/>
        <end position="344"/>
    </location>
</feature>
<dbReference type="InterPro" id="IPR018093">
    <property type="entry name" value="BCCT_CS"/>
</dbReference>
<proteinExistence type="inferred from homology"/>
<feature type="compositionally biased region" description="Basic and acidic residues" evidence="8">
    <location>
        <begin position="1"/>
        <end position="19"/>
    </location>
</feature>
<evidence type="ECO:0000256" key="5">
    <source>
        <dbReference type="ARBA" id="ARBA00022692"/>
    </source>
</evidence>
<feature type="transmembrane region" description="Helical" evidence="9">
    <location>
        <begin position="111"/>
        <end position="130"/>
    </location>
</feature>
<evidence type="ECO:0000256" key="7">
    <source>
        <dbReference type="ARBA" id="ARBA00023136"/>
    </source>
</evidence>
<feature type="transmembrane region" description="Helical" evidence="9">
    <location>
        <begin position="387"/>
        <end position="405"/>
    </location>
</feature>
<dbReference type="InterPro" id="IPR000060">
    <property type="entry name" value="BCCT_transptr"/>
</dbReference>
<accession>A0ABU9X8I8</accession>
<dbReference type="RefSeq" id="WP_299218844.1">
    <property type="nucleotide sequence ID" value="NZ_JBDGHN010000005.1"/>
</dbReference>
<dbReference type="Pfam" id="PF02028">
    <property type="entry name" value="BCCT"/>
    <property type="match status" value="1"/>
</dbReference>
<evidence type="ECO:0000256" key="9">
    <source>
        <dbReference type="SAM" id="Phobius"/>
    </source>
</evidence>
<feature type="transmembrane region" description="Helical" evidence="9">
    <location>
        <begin position="517"/>
        <end position="536"/>
    </location>
</feature>
<dbReference type="PANTHER" id="PTHR30047">
    <property type="entry name" value="HIGH-AFFINITY CHOLINE TRANSPORT PROTEIN-RELATED"/>
    <property type="match status" value="1"/>
</dbReference>
<feature type="transmembrane region" description="Helical" evidence="9">
    <location>
        <begin position="150"/>
        <end position="171"/>
    </location>
</feature>
<name>A0ABU9X8I8_9GAMM</name>
<comment type="caution">
    <text evidence="10">The sequence shown here is derived from an EMBL/GenBank/DDBJ whole genome shotgun (WGS) entry which is preliminary data.</text>
</comment>
<dbReference type="PROSITE" id="PS01303">
    <property type="entry name" value="BCCT"/>
    <property type="match status" value="1"/>
</dbReference>
<dbReference type="PANTHER" id="PTHR30047:SF7">
    <property type="entry name" value="HIGH-AFFINITY CHOLINE TRANSPORT PROTEIN"/>
    <property type="match status" value="1"/>
</dbReference>
<keyword evidence="11" id="KW-1185">Reference proteome</keyword>
<dbReference type="EMBL" id="JBDGHN010000005">
    <property type="protein sequence ID" value="MEN2751713.1"/>
    <property type="molecule type" value="Genomic_DNA"/>
</dbReference>
<dbReference type="Proteomes" id="UP001461960">
    <property type="component" value="Unassembled WGS sequence"/>
</dbReference>
<keyword evidence="3" id="KW-0813">Transport</keyword>
<keyword evidence="4" id="KW-1003">Cell membrane</keyword>
<evidence type="ECO:0000256" key="6">
    <source>
        <dbReference type="ARBA" id="ARBA00022989"/>
    </source>
</evidence>
<evidence type="ECO:0000313" key="10">
    <source>
        <dbReference type="EMBL" id="MEN2751713.1"/>
    </source>
</evidence>
<keyword evidence="5 9" id="KW-0812">Transmembrane</keyword>
<dbReference type="NCBIfam" id="TIGR00842">
    <property type="entry name" value="bcct"/>
    <property type="match status" value="1"/>
</dbReference>
<evidence type="ECO:0000256" key="8">
    <source>
        <dbReference type="SAM" id="MobiDB-lite"/>
    </source>
</evidence>
<keyword evidence="7 9" id="KW-0472">Membrane</keyword>
<organism evidence="10 11">
    <name type="scientific">Psychrobacter saeujeotis</name>
    <dbReference type="NCBI Taxonomy" id="3143436"/>
    <lineage>
        <taxon>Bacteria</taxon>
        <taxon>Pseudomonadati</taxon>
        <taxon>Pseudomonadota</taxon>
        <taxon>Gammaproteobacteria</taxon>
        <taxon>Moraxellales</taxon>
        <taxon>Moraxellaceae</taxon>
        <taxon>Psychrobacter</taxon>
    </lineage>
</organism>